<sequence length="335" mass="34782">MPEQKALVIPSSSSPYTVVSKPIPVPGPNEVLIELQGAGLNPAEWKLTLYTEVLDLIGFPVYTGTDGAGVVETVGSGVTDLKKGDRLPEAISILEAASLPMAVTTAAFGFGLPNTPVPSGTEVAGDSVKLPLFTAGRSGAGLKPFWEDGAKGLKAGQPLVVLGGSSSVGQLVIQIASHYGFSPIITTSSAKHAEFLKSLGATHVIDRDTPIEKFKDILQGKPVEYIYDAVNAITQALVDLVAPGGAFIIVSPAPAEIAFNDGRKCIFANGFSHIYKEYAYGLAGALEGLLKSGVIKPNRVEKVPGGLAGIPDGLGRLQENKVSGVKLVVDPSEMP</sequence>
<dbReference type="Pfam" id="PF08240">
    <property type="entry name" value="ADH_N"/>
    <property type="match status" value="1"/>
</dbReference>
<dbReference type="Pfam" id="PF00107">
    <property type="entry name" value="ADH_zinc_N"/>
    <property type="match status" value="1"/>
</dbReference>
<dbReference type="Gene3D" id="3.90.180.10">
    <property type="entry name" value="Medium-chain alcohol dehydrogenases, catalytic domain"/>
    <property type="match status" value="1"/>
</dbReference>
<dbReference type="PANTHER" id="PTHR45348:SF3">
    <property type="entry name" value="ENOYL REDUCTASE (ER) DOMAIN-CONTAINING PROTEIN"/>
    <property type="match status" value="1"/>
</dbReference>
<gene>
    <name evidence="2" type="ORF">AAF712_003370</name>
</gene>
<reference evidence="2 3" key="1">
    <citation type="submission" date="2024-05" db="EMBL/GenBank/DDBJ databases">
        <title>A draft genome resource for the thread blight pathogen Marasmius tenuissimus strain MS-2.</title>
        <authorList>
            <person name="Yulfo-Soto G.E."/>
            <person name="Baruah I.K."/>
            <person name="Amoako-Attah I."/>
            <person name="Bukari Y."/>
            <person name="Meinhardt L.W."/>
            <person name="Bailey B.A."/>
            <person name="Cohen S.P."/>
        </authorList>
    </citation>
    <scope>NUCLEOTIDE SEQUENCE [LARGE SCALE GENOMIC DNA]</scope>
    <source>
        <strain evidence="2 3">MS-2</strain>
    </source>
</reference>
<evidence type="ECO:0000313" key="3">
    <source>
        <dbReference type="Proteomes" id="UP001437256"/>
    </source>
</evidence>
<dbReference type="Proteomes" id="UP001437256">
    <property type="component" value="Unassembled WGS sequence"/>
</dbReference>
<dbReference type="EMBL" id="JBBXMP010000011">
    <property type="protein sequence ID" value="KAL0069707.1"/>
    <property type="molecule type" value="Genomic_DNA"/>
</dbReference>
<dbReference type="CDD" id="cd08249">
    <property type="entry name" value="enoyl_reductase_like"/>
    <property type="match status" value="1"/>
</dbReference>
<dbReference type="Gene3D" id="3.40.50.720">
    <property type="entry name" value="NAD(P)-binding Rossmann-like Domain"/>
    <property type="match status" value="1"/>
</dbReference>
<feature type="domain" description="Enoyl reductase (ER)" evidence="1">
    <location>
        <begin position="11"/>
        <end position="329"/>
    </location>
</feature>
<accession>A0ABR3A6U9</accession>
<dbReference type="InterPro" id="IPR036291">
    <property type="entry name" value="NAD(P)-bd_dom_sf"/>
</dbReference>
<dbReference type="InterPro" id="IPR020843">
    <property type="entry name" value="ER"/>
</dbReference>
<dbReference type="SUPFAM" id="SSF51735">
    <property type="entry name" value="NAD(P)-binding Rossmann-fold domains"/>
    <property type="match status" value="1"/>
</dbReference>
<dbReference type="InterPro" id="IPR011032">
    <property type="entry name" value="GroES-like_sf"/>
</dbReference>
<organism evidence="2 3">
    <name type="scientific">Marasmius tenuissimus</name>
    <dbReference type="NCBI Taxonomy" id="585030"/>
    <lineage>
        <taxon>Eukaryota</taxon>
        <taxon>Fungi</taxon>
        <taxon>Dikarya</taxon>
        <taxon>Basidiomycota</taxon>
        <taxon>Agaricomycotina</taxon>
        <taxon>Agaricomycetes</taxon>
        <taxon>Agaricomycetidae</taxon>
        <taxon>Agaricales</taxon>
        <taxon>Marasmiineae</taxon>
        <taxon>Marasmiaceae</taxon>
        <taxon>Marasmius</taxon>
    </lineage>
</organism>
<dbReference type="SMART" id="SM00829">
    <property type="entry name" value="PKS_ER"/>
    <property type="match status" value="1"/>
</dbReference>
<dbReference type="InterPro" id="IPR047122">
    <property type="entry name" value="Trans-enoyl_RdTase-like"/>
</dbReference>
<comment type="caution">
    <text evidence="2">The sequence shown here is derived from an EMBL/GenBank/DDBJ whole genome shotgun (WGS) entry which is preliminary data.</text>
</comment>
<dbReference type="SUPFAM" id="SSF50129">
    <property type="entry name" value="GroES-like"/>
    <property type="match status" value="1"/>
</dbReference>
<evidence type="ECO:0000259" key="1">
    <source>
        <dbReference type="SMART" id="SM00829"/>
    </source>
</evidence>
<dbReference type="InterPro" id="IPR013154">
    <property type="entry name" value="ADH-like_N"/>
</dbReference>
<name>A0ABR3A6U9_9AGAR</name>
<evidence type="ECO:0000313" key="2">
    <source>
        <dbReference type="EMBL" id="KAL0069707.1"/>
    </source>
</evidence>
<dbReference type="InterPro" id="IPR013149">
    <property type="entry name" value="ADH-like_C"/>
</dbReference>
<keyword evidence="3" id="KW-1185">Reference proteome</keyword>
<proteinExistence type="predicted"/>
<protein>
    <recommendedName>
        <fullName evidence="1">Enoyl reductase (ER) domain-containing protein</fullName>
    </recommendedName>
</protein>
<dbReference type="PANTHER" id="PTHR45348">
    <property type="entry name" value="HYPOTHETICAL OXIDOREDUCTASE (EUROFUNG)"/>
    <property type="match status" value="1"/>
</dbReference>